<dbReference type="InterPro" id="IPR039537">
    <property type="entry name" value="Retrotran_Ty1/copia-like"/>
</dbReference>
<name>A0ABQ5G049_9ASTR</name>
<evidence type="ECO:0000313" key="3">
    <source>
        <dbReference type="EMBL" id="GJT68849.1"/>
    </source>
</evidence>
<dbReference type="Proteomes" id="UP001151760">
    <property type="component" value="Unassembled WGS sequence"/>
</dbReference>
<feature type="domain" description="GAG-pre-integrase" evidence="2">
    <location>
        <begin position="396"/>
        <end position="466"/>
    </location>
</feature>
<proteinExistence type="predicted"/>
<dbReference type="EMBL" id="BQNB010017935">
    <property type="protein sequence ID" value="GJT68849.1"/>
    <property type="molecule type" value="Genomic_DNA"/>
</dbReference>
<protein>
    <submittedName>
        <fullName evidence="3">Integrase, catalytic region, zinc finger, CCHC-type containing protein</fullName>
    </submittedName>
</protein>
<comment type="caution">
    <text evidence="3">The sequence shown here is derived from an EMBL/GenBank/DDBJ whole genome shotgun (WGS) entry which is preliminary data.</text>
</comment>
<gene>
    <name evidence="3" type="ORF">Tco_1020329</name>
</gene>
<evidence type="ECO:0000256" key="1">
    <source>
        <dbReference type="SAM" id="MobiDB-lite"/>
    </source>
</evidence>
<dbReference type="InterPro" id="IPR025724">
    <property type="entry name" value="GAG-pre-integrase_dom"/>
</dbReference>
<feature type="region of interest" description="Disordered" evidence="1">
    <location>
        <begin position="623"/>
        <end position="644"/>
    </location>
</feature>
<dbReference type="PANTHER" id="PTHR42648:SF32">
    <property type="entry name" value="RIBONUCLEASE H-LIKE DOMAIN, GAG-PRE-INTEGRASE DOMAIN PROTEIN-RELATED"/>
    <property type="match status" value="1"/>
</dbReference>
<evidence type="ECO:0000259" key="2">
    <source>
        <dbReference type="Pfam" id="PF13976"/>
    </source>
</evidence>
<organism evidence="3 4">
    <name type="scientific">Tanacetum coccineum</name>
    <dbReference type="NCBI Taxonomy" id="301880"/>
    <lineage>
        <taxon>Eukaryota</taxon>
        <taxon>Viridiplantae</taxon>
        <taxon>Streptophyta</taxon>
        <taxon>Embryophyta</taxon>
        <taxon>Tracheophyta</taxon>
        <taxon>Spermatophyta</taxon>
        <taxon>Magnoliopsida</taxon>
        <taxon>eudicotyledons</taxon>
        <taxon>Gunneridae</taxon>
        <taxon>Pentapetalae</taxon>
        <taxon>asterids</taxon>
        <taxon>campanulids</taxon>
        <taxon>Asterales</taxon>
        <taxon>Asteraceae</taxon>
        <taxon>Asteroideae</taxon>
        <taxon>Anthemideae</taxon>
        <taxon>Anthemidinae</taxon>
        <taxon>Tanacetum</taxon>
    </lineage>
</organism>
<sequence length="644" mass="72746">MPKKETKKSNPTVLISKGLECTIKASTMENSREKVLGSVPKPCSFSLDLNIKSPKFNQVKTVQLEETSTSVLKVKHLKCGKVKKDIDETETINIELEHSVAKLLFENENLRKEQEHLKSIYKDQFDSIKKTRVQSKEHSASLIAQINAKKLKGKNVVEIAVSNLFASVASECSMLDIETYFSFDLRTIGGDAHEVYLDKTIEYTNTLRGLVECARKHNHSESLLESACMFTKHVQELIASTKEVPNKESTIKPAIAPSPELKVYSRKPKASRSIGSSSKVKIVESKTSNIKEPKQSWGSNVSDVQSSSRIDCRLSKLFCGTVRFVNDHIAKIMGYRDYQMRNVTISLVYYVEGLGHNVLSVGQFCDSDLEVAFRKHICFIRNLDGVDLLKGSRGSNLYILSMDNLLLSSPICLLSKALKTKSWLWHKRLSHLNFDYITSLVKQGLVRGLQKLKYQKDYLCSAYALAEAFTTACYTQNRSLIRKCHNKTPYELLHDQKPDLSYLHVFGALCYPTNDDEDLGKLKPKADIGIFVGYALQWLLNNSVQDSGLNFRLLEKPVQDSCKTFLLQFLPAIIAPEPVVSTGTPSLTTIDQEFKMHILEVLHNNSRNTISCHSSRKWISYATKRQKTKPNDKTEPWNGKETTV</sequence>
<reference evidence="3" key="2">
    <citation type="submission" date="2022-01" db="EMBL/GenBank/DDBJ databases">
        <authorList>
            <person name="Yamashiro T."/>
            <person name="Shiraishi A."/>
            <person name="Satake H."/>
            <person name="Nakayama K."/>
        </authorList>
    </citation>
    <scope>NUCLEOTIDE SEQUENCE</scope>
</reference>
<accession>A0ABQ5G049</accession>
<dbReference type="PANTHER" id="PTHR42648">
    <property type="entry name" value="TRANSPOSASE, PUTATIVE-RELATED"/>
    <property type="match status" value="1"/>
</dbReference>
<reference evidence="3" key="1">
    <citation type="journal article" date="2022" name="Int. J. Mol. Sci.">
        <title>Draft Genome of Tanacetum Coccineum: Genomic Comparison of Closely Related Tanacetum-Family Plants.</title>
        <authorList>
            <person name="Yamashiro T."/>
            <person name="Shiraishi A."/>
            <person name="Nakayama K."/>
            <person name="Satake H."/>
        </authorList>
    </citation>
    <scope>NUCLEOTIDE SEQUENCE</scope>
</reference>
<dbReference type="Pfam" id="PF13976">
    <property type="entry name" value="gag_pre-integrs"/>
    <property type="match status" value="1"/>
</dbReference>
<evidence type="ECO:0000313" key="4">
    <source>
        <dbReference type="Proteomes" id="UP001151760"/>
    </source>
</evidence>
<keyword evidence="4" id="KW-1185">Reference proteome</keyword>